<organism evidence="2 3">
    <name type="scientific">Sordaria macrospora</name>
    <dbReference type="NCBI Taxonomy" id="5147"/>
    <lineage>
        <taxon>Eukaryota</taxon>
        <taxon>Fungi</taxon>
        <taxon>Dikarya</taxon>
        <taxon>Ascomycota</taxon>
        <taxon>Pezizomycotina</taxon>
        <taxon>Sordariomycetes</taxon>
        <taxon>Sordariomycetidae</taxon>
        <taxon>Sordariales</taxon>
        <taxon>Sordariaceae</taxon>
        <taxon>Sordaria</taxon>
    </lineage>
</organism>
<sequence length="61" mass="6582">MDDGDGEDKGDDSDDDDAGDGDSKYDGNDGDGNCVSRPKILTSPHYDLIYILNARKDPGQF</sequence>
<proteinExistence type="predicted"/>
<dbReference type="Proteomes" id="UP000433876">
    <property type="component" value="Unassembled WGS sequence"/>
</dbReference>
<feature type="compositionally biased region" description="Acidic residues" evidence="1">
    <location>
        <begin position="1"/>
        <end position="20"/>
    </location>
</feature>
<evidence type="ECO:0000313" key="3">
    <source>
        <dbReference type="Proteomes" id="UP000433876"/>
    </source>
</evidence>
<reference evidence="2 3" key="1">
    <citation type="submission" date="2017-07" db="EMBL/GenBank/DDBJ databases">
        <title>Genome sequence of the Sordaria macrospora wild type strain R19027.</title>
        <authorList>
            <person name="Nowrousian M."/>
            <person name="Teichert I."/>
            <person name="Kueck U."/>
        </authorList>
    </citation>
    <scope>NUCLEOTIDE SEQUENCE [LARGE SCALE GENOMIC DNA]</scope>
    <source>
        <strain evidence="2 3">R19027</strain>
        <tissue evidence="2">Mycelium</tissue>
    </source>
</reference>
<gene>
    <name evidence="2" type="ORF">SMACR_07254</name>
</gene>
<protein>
    <submittedName>
        <fullName evidence="2">Uncharacterized protein</fullName>
    </submittedName>
</protein>
<evidence type="ECO:0000256" key="1">
    <source>
        <dbReference type="SAM" id="MobiDB-lite"/>
    </source>
</evidence>
<accession>A0A8S8ZJL8</accession>
<comment type="caution">
    <text evidence="2">The sequence shown here is derived from an EMBL/GenBank/DDBJ whole genome shotgun (WGS) entry which is preliminary data.</text>
</comment>
<dbReference type="AlphaFoldDB" id="A0A8S8ZJL8"/>
<evidence type="ECO:0000313" key="2">
    <source>
        <dbReference type="EMBL" id="KAA8630253.1"/>
    </source>
</evidence>
<dbReference type="EMBL" id="NMPR01000109">
    <property type="protein sequence ID" value="KAA8630253.1"/>
    <property type="molecule type" value="Genomic_DNA"/>
</dbReference>
<feature type="region of interest" description="Disordered" evidence="1">
    <location>
        <begin position="1"/>
        <end position="39"/>
    </location>
</feature>
<name>A0A8S8ZJL8_SORMA</name>